<keyword evidence="2" id="KW-1185">Reference proteome</keyword>
<protein>
    <submittedName>
        <fullName evidence="1">Uncharacterized protein</fullName>
    </submittedName>
</protein>
<comment type="caution">
    <text evidence="1">The sequence shown here is derived from an EMBL/GenBank/DDBJ whole genome shotgun (WGS) entry which is preliminary data.</text>
</comment>
<dbReference type="EMBL" id="JAFMYW010000001">
    <property type="protein sequence ID" value="MBO0947247.1"/>
    <property type="molecule type" value="Genomic_DNA"/>
</dbReference>
<reference evidence="1 2" key="1">
    <citation type="submission" date="2021-03" db="EMBL/GenBank/DDBJ databases">
        <title>Fibrella sp. HMF5405 genome sequencing and assembly.</title>
        <authorList>
            <person name="Kang H."/>
            <person name="Kim H."/>
            <person name="Bae S."/>
            <person name="Joh K."/>
        </authorList>
    </citation>
    <scope>NUCLEOTIDE SEQUENCE [LARGE SCALE GENOMIC DNA]</scope>
    <source>
        <strain evidence="1 2">HMF5405</strain>
    </source>
</reference>
<sequence length="524" mass="57890">MAFTKIKRIWPLRIAYGHNQTVVARGLVVPRPPDTLLALSVKQNRPRLALITAGMSHVDENPGVASALPPNQRAGTIRYDIVYAYCQSKNKVVAQLTKEQCRELAVKIFNSFARPAYTTLVDDGVNPDGGHGMGSSQMGEVPNGLGAYAIQQDEASMEVKRQLGLLHEQFGLLYFDGYNSDIRFNAMIIDSGSNDFMSDEACLEFMRTKSGSNKKTFTPFTAFGVEYRGELEFFHMCLQNYYEGTAEPGDVVGGIPCRLDILKGAQRAFANEKKPDGSYYHDAAKRAKLLDRKIVCYTWTTYAEVDNAHVQLRSKVPGGYVQDRVFTPAAQTERLASCIAEILGTKTVYCQESTSHYGEDFSVVSPRSTHEGVEQGYFGTNQVTFANPGNDYAPGVPMPIPNFPVSDMDILYDASYMVSKARGWVGQNITVKYARVQSGGETDLCTVLPGALHGFTRGKAKKGIAYVLEDLVRGRIGIFYHNFHLGPHERERVYIEVAGVKEDLGIVEGGFPHAWNAKINPSNV</sequence>
<dbReference type="Proteomes" id="UP000664628">
    <property type="component" value="Unassembled WGS sequence"/>
</dbReference>
<proteinExistence type="predicted"/>
<evidence type="ECO:0000313" key="2">
    <source>
        <dbReference type="Proteomes" id="UP000664628"/>
    </source>
</evidence>
<evidence type="ECO:0000313" key="1">
    <source>
        <dbReference type="EMBL" id="MBO0947247.1"/>
    </source>
</evidence>
<name>A0ABS3JB84_9BACT</name>
<accession>A0ABS3JB84</accession>
<organism evidence="1 2">
    <name type="scientific">Fibrella forsythiae</name>
    <dbReference type="NCBI Taxonomy" id="2817061"/>
    <lineage>
        <taxon>Bacteria</taxon>
        <taxon>Pseudomonadati</taxon>
        <taxon>Bacteroidota</taxon>
        <taxon>Cytophagia</taxon>
        <taxon>Cytophagales</taxon>
        <taxon>Spirosomataceae</taxon>
        <taxon>Fibrella</taxon>
    </lineage>
</organism>
<dbReference type="RefSeq" id="WP_207327164.1">
    <property type="nucleotide sequence ID" value="NZ_JAFMYW010000001.1"/>
</dbReference>
<gene>
    <name evidence="1" type="ORF">J2I46_01550</name>
</gene>